<name>A0A485M4N6_9ZZZZ</name>
<gene>
    <name evidence="1" type="ORF">SCFA_40009</name>
</gene>
<protein>
    <submittedName>
        <fullName evidence="1">Uncharacterized protein</fullName>
    </submittedName>
</protein>
<accession>A0A485M4N6</accession>
<proteinExistence type="predicted"/>
<sequence>MVYFTIFSSPAYDIQDGGQENIVKGERVWECLLSQAPVVMQGKENAVAALKLKIA</sequence>
<organism evidence="1">
    <name type="scientific">anaerobic digester metagenome</name>
    <dbReference type="NCBI Taxonomy" id="1263854"/>
    <lineage>
        <taxon>unclassified sequences</taxon>
        <taxon>metagenomes</taxon>
        <taxon>ecological metagenomes</taxon>
    </lineage>
</organism>
<dbReference type="EMBL" id="CAADRN010000334">
    <property type="protein sequence ID" value="VFU18220.1"/>
    <property type="molecule type" value="Genomic_DNA"/>
</dbReference>
<reference evidence="1" key="1">
    <citation type="submission" date="2019-03" db="EMBL/GenBank/DDBJ databases">
        <authorList>
            <person name="Hao L."/>
        </authorList>
    </citation>
    <scope>NUCLEOTIDE SEQUENCE</scope>
</reference>
<dbReference type="AlphaFoldDB" id="A0A485M4N6"/>
<evidence type="ECO:0000313" key="1">
    <source>
        <dbReference type="EMBL" id="VFU18220.1"/>
    </source>
</evidence>